<evidence type="ECO:0000256" key="1">
    <source>
        <dbReference type="SAM" id="MobiDB-lite"/>
    </source>
</evidence>
<name>A0A261ERV5_9BIFI</name>
<comment type="caution">
    <text evidence="2">The sequence shown here is derived from an EMBL/GenBank/DDBJ whole genome shotgun (WGS) entry which is preliminary data.</text>
</comment>
<evidence type="ECO:0000313" key="3">
    <source>
        <dbReference type="Proteomes" id="UP000216725"/>
    </source>
</evidence>
<keyword evidence="3" id="KW-1185">Reference proteome</keyword>
<dbReference type="EMBL" id="MWWR01000019">
    <property type="protein sequence ID" value="OZG49406.1"/>
    <property type="molecule type" value="Genomic_DNA"/>
</dbReference>
<gene>
    <name evidence="2" type="ORF">PSRA_1655</name>
</gene>
<dbReference type="RefSeq" id="WP_143516440.1">
    <property type="nucleotide sequence ID" value="NZ_JBKZBO010000002.1"/>
</dbReference>
<dbReference type="AlphaFoldDB" id="A0A261ERV5"/>
<proteinExistence type="predicted"/>
<accession>A0A261ERV5</accession>
<dbReference type="Proteomes" id="UP000216725">
    <property type="component" value="Unassembled WGS sequence"/>
</dbReference>
<organism evidence="2 3">
    <name type="scientific">Pseudoscardovia radai</name>
    <dbReference type="NCBI Taxonomy" id="987066"/>
    <lineage>
        <taxon>Bacteria</taxon>
        <taxon>Bacillati</taxon>
        <taxon>Actinomycetota</taxon>
        <taxon>Actinomycetes</taxon>
        <taxon>Bifidobacteriales</taxon>
        <taxon>Bifidobacteriaceae</taxon>
        <taxon>Pseudoscardovia</taxon>
    </lineage>
</organism>
<sequence>MFSLRSLASLFGRRRSRSDASEPDAILCGPATLDGALPPCDVPVPFNPPHDFASWRAALALLGGDEAGESADHRTSESGDSSGNTEAGAGWESGAIVVLRRGSVDDPAFAGAVMTLIERFCTARLTETTRRFLWDASDARDTDSLALLAERYVRSCESLLFFDDVRGLPTQECSRLRETLRNGYRRVIDAPVAPDGALAEENLAYGRLRIRRMIDDVMADDNANNKGGGSHE</sequence>
<reference evidence="2 3" key="1">
    <citation type="journal article" date="2017" name="BMC Genomics">
        <title>Comparative genomic and phylogenomic analyses of the Bifidobacteriaceae family.</title>
        <authorList>
            <person name="Lugli G.A."/>
            <person name="Milani C."/>
            <person name="Turroni F."/>
            <person name="Duranti S."/>
            <person name="Mancabelli L."/>
            <person name="Mangifesta M."/>
            <person name="Ferrario C."/>
            <person name="Modesto M."/>
            <person name="Mattarelli P."/>
            <person name="Jiri K."/>
            <person name="van Sinderen D."/>
            <person name="Ventura M."/>
        </authorList>
    </citation>
    <scope>NUCLEOTIDE SEQUENCE [LARGE SCALE GENOMIC DNA]</scope>
    <source>
        <strain evidence="2 3">DSM 24742</strain>
    </source>
</reference>
<evidence type="ECO:0000313" key="2">
    <source>
        <dbReference type="EMBL" id="OZG49406.1"/>
    </source>
</evidence>
<protein>
    <submittedName>
        <fullName evidence="2">Uncharacterized protein</fullName>
    </submittedName>
</protein>
<feature type="region of interest" description="Disordered" evidence="1">
    <location>
        <begin position="68"/>
        <end position="88"/>
    </location>
</feature>
<dbReference type="OrthoDB" id="9982425at2"/>